<evidence type="ECO:0000313" key="5">
    <source>
        <dbReference type="Proteomes" id="UP001630127"/>
    </source>
</evidence>
<protein>
    <recommendedName>
        <fullName evidence="3">Sialate O-acetylesterase domain-containing protein</fullName>
    </recommendedName>
</protein>
<proteinExistence type="predicted"/>
<keyword evidence="1" id="KW-0378">Hydrolase</keyword>
<dbReference type="Pfam" id="PF03629">
    <property type="entry name" value="SASA"/>
    <property type="match status" value="1"/>
</dbReference>
<dbReference type="SUPFAM" id="SSF52266">
    <property type="entry name" value="SGNH hydrolase"/>
    <property type="match status" value="1"/>
</dbReference>
<evidence type="ECO:0000256" key="1">
    <source>
        <dbReference type="ARBA" id="ARBA00022801"/>
    </source>
</evidence>
<dbReference type="PANTHER" id="PTHR31988">
    <property type="entry name" value="ESTERASE, PUTATIVE (DUF303)-RELATED"/>
    <property type="match status" value="1"/>
</dbReference>
<evidence type="ECO:0000259" key="3">
    <source>
        <dbReference type="Pfam" id="PF03629"/>
    </source>
</evidence>
<dbReference type="Gene3D" id="3.40.50.1110">
    <property type="entry name" value="SGNH hydrolase"/>
    <property type="match status" value="1"/>
</dbReference>
<dbReference type="InterPro" id="IPR052940">
    <property type="entry name" value="Carb_Esterase_6"/>
</dbReference>
<dbReference type="Proteomes" id="UP001630127">
    <property type="component" value="Unassembled WGS sequence"/>
</dbReference>
<evidence type="ECO:0000256" key="2">
    <source>
        <dbReference type="SAM" id="SignalP"/>
    </source>
</evidence>
<comment type="caution">
    <text evidence="4">The sequence shown here is derived from an EMBL/GenBank/DDBJ whole genome shotgun (WGS) entry which is preliminary data.</text>
</comment>
<reference evidence="4 5" key="1">
    <citation type="submission" date="2024-11" db="EMBL/GenBank/DDBJ databases">
        <title>A near-complete genome assembly of Cinchona calisaya.</title>
        <authorList>
            <person name="Lian D.C."/>
            <person name="Zhao X.W."/>
            <person name="Wei L."/>
        </authorList>
    </citation>
    <scope>NUCLEOTIDE SEQUENCE [LARGE SCALE GENOMIC DNA]</scope>
    <source>
        <tissue evidence="4">Nenye</tissue>
    </source>
</reference>
<gene>
    <name evidence="4" type="ORF">ACH5RR_027159</name>
</gene>
<dbReference type="GO" id="GO:0016787">
    <property type="term" value="F:hydrolase activity"/>
    <property type="evidence" value="ECO:0007669"/>
    <property type="project" value="UniProtKB-KW"/>
</dbReference>
<keyword evidence="2" id="KW-0732">Signal</keyword>
<organism evidence="4 5">
    <name type="scientific">Cinchona calisaya</name>
    <dbReference type="NCBI Taxonomy" id="153742"/>
    <lineage>
        <taxon>Eukaryota</taxon>
        <taxon>Viridiplantae</taxon>
        <taxon>Streptophyta</taxon>
        <taxon>Embryophyta</taxon>
        <taxon>Tracheophyta</taxon>
        <taxon>Spermatophyta</taxon>
        <taxon>Magnoliopsida</taxon>
        <taxon>eudicotyledons</taxon>
        <taxon>Gunneridae</taxon>
        <taxon>Pentapetalae</taxon>
        <taxon>asterids</taxon>
        <taxon>lamiids</taxon>
        <taxon>Gentianales</taxon>
        <taxon>Rubiaceae</taxon>
        <taxon>Cinchonoideae</taxon>
        <taxon>Cinchoneae</taxon>
        <taxon>Cinchona</taxon>
    </lineage>
</organism>
<name>A0ABD2Z8K2_9GENT</name>
<dbReference type="InterPro" id="IPR036514">
    <property type="entry name" value="SGNH_hydro_sf"/>
</dbReference>
<dbReference type="InterPro" id="IPR005181">
    <property type="entry name" value="SASA"/>
</dbReference>
<evidence type="ECO:0000313" key="4">
    <source>
        <dbReference type="EMBL" id="KAL3514442.1"/>
    </source>
</evidence>
<feature type="signal peptide" evidence="2">
    <location>
        <begin position="1"/>
        <end position="18"/>
    </location>
</feature>
<dbReference type="AlphaFoldDB" id="A0ABD2Z8K2"/>
<feature type="domain" description="Sialate O-acetylesterase" evidence="3">
    <location>
        <begin position="27"/>
        <end position="246"/>
    </location>
</feature>
<feature type="chain" id="PRO_5044843449" description="Sialate O-acetylesterase domain-containing protein" evidence="2">
    <location>
        <begin position="19"/>
        <end position="278"/>
    </location>
</feature>
<accession>A0ABD2Z8K2</accession>
<dbReference type="PANTHER" id="PTHR31988:SF15">
    <property type="entry name" value="ESTERASE, PUTATIVE (DUF303)-RELATED"/>
    <property type="match status" value="1"/>
</dbReference>
<sequence>MMIELLFLVLVWGRLVNCDDYAKELPKNIFILAGQSNMAGRGGVIDGIWDGIIPPECKPNPFIFRFTAKLTWEEAREPLHKDIDLNKTCGIGPGMAFANSVLYRDPSIGRVGLVPCAIGGTNISQWARGTDLYNQLIWRTKAALKRGGIIRALLWYQGESDTKSYDDAKCYKSNLERFFTNVRADLGSPILPVFQVALASGEGPYIEIVREAQLGIELPDVRCVDAKGLLLQPDGLHLSAQAEASLEMDKLHLRKLVFETKTSPKSDLYQLDTTQIQN</sequence>
<dbReference type="EMBL" id="JBJUIK010000011">
    <property type="protein sequence ID" value="KAL3514442.1"/>
    <property type="molecule type" value="Genomic_DNA"/>
</dbReference>
<keyword evidence="5" id="KW-1185">Reference proteome</keyword>